<dbReference type="InParanoid" id="H2AN80"/>
<dbReference type="InterPro" id="IPR021346">
    <property type="entry name" value="Tma16"/>
</dbReference>
<dbReference type="HOGENOM" id="CLU_106785_0_0_1"/>
<dbReference type="Proteomes" id="UP000005220">
    <property type="component" value="Chromosome 1"/>
</dbReference>
<protein>
    <recommendedName>
        <fullName evidence="5">Translation machinery-associated protein 16</fullName>
    </recommendedName>
</protein>
<organism evidence="3 4">
    <name type="scientific">Kazachstania africana (strain ATCC 22294 / BCRC 22015 / CBS 2517 / CECT 1963 / NBRC 1671 / NRRL Y-8276)</name>
    <name type="common">Yeast</name>
    <name type="synonym">Kluyveromyces africanus</name>
    <dbReference type="NCBI Taxonomy" id="1071382"/>
    <lineage>
        <taxon>Eukaryota</taxon>
        <taxon>Fungi</taxon>
        <taxon>Dikarya</taxon>
        <taxon>Ascomycota</taxon>
        <taxon>Saccharomycotina</taxon>
        <taxon>Saccharomycetes</taxon>
        <taxon>Saccharomycetales</taxon>
        <taxon>Saccharomycetaceae</taxon>
        <taxon>Kazachstania</taxon>
    </lineage>
</organism>
<dbReference type="eggNOG" id="ENOG502RY79">
    <property type="taxonomic scope" value="Eukaryota"/>
</dbReference>
<dbReference type="RefSeq" id="XP_003954965.1">
    <property type="nucleotide sequence ID" value="XM_003954916.1"/>
</dbReference>
<reference evidence="3 4" key="1">
    <citation type="journal article" date="2011" name="Proc. Natl. Acad. Sci. U.S.A.">
        <title>Evolutionary erosion of yeast sex chromosomes by mating-type switching accidents.</title>
        <authorList>
            <person name="Gordon J.L."/>
            <person name="Armisen D."/>
            <person name="Proux-Wera E."/>
            <person name="Oheigeartaigh S.S."/>
            <person name="Byrne K.P."/>
            <person name="Wolfe K.H."/>
        </authorList>
    </citation>
    <scope>NUCLEOTIDE SEQUENCE [LARGE SCALE GENOMIC DNA]</scope>
    <source>
        <strain evidence="4">ATCC 22294 / BCRC 22015 / CBS 2517 / CECT 1963 / NBRC 1671 / NRRL Y-8276</strain>
    </source>
</reference>
<dbReference type="InterPro" id="IPR038356">
    <property type="entry name" value="Tma16_sf"/>
</dbReference>
<dbReference type="PANTHER" id="PTHR13349">
    <property type="entry name" value="TRANSLATION MACHINERY-ASSOCIATED PROTEIN 16"/>
    <property type="match status" value="1"/>
</dbReference>
<dbReference type="OrthoDB" id="270284at2759"/>
<feature type="compositionally biased region" description="Basic residues" evidence="2">
    <location>
        <begin position="8"/>
        <end position="22"/>
    </location>
</feature>
<evidence type="ECO:0000313" key="4">
    <source>
        <dbReference type="Proteomes" id="UP000005220"/>
    </source>
</evidence>
<dbReference type="AlphaFoldDB" id="H2AN80"/>
<dbReference type="PANTHER" id="PTHR13349:SF2">
    <property type="entry name" value="TRANSLATION MACHINERY-ASSOCIATED PROTEIN 16"/>
    <property type="match status" value="1"/>
</dbReference>
<feature type="region of interest" description="Disordered" evidence="2">
    <location>
        <begin position="1"/>
        <end position="35"/>
    </location>
</feature>
<evidence type="ECO:0008006" key="5">
    <source>
        <dbReference type="Google" id="ProtNLM"/>
    </source>
</evidence>
<dbReference type="Gene3D" id="1.20.1440.170">
    <property type="entry name" value="Translation machinery-associated protein 16-like"/>
    <property type="match status" value="1"/>
</dbReference>
<evidence type="ECO:0000256" key="2">
    <source>
        <dbReference type="SAM" id="MobiDB-lite"/>
    </source>
</evidence>
<dbReference type="GeneID" id="13886366"/>
<dbReference type="FunCoup" id="H2AN80">
    <property type="interactions" value="402"/>
</dbReference>
<gene>
    <name evidence="3" type="primary">KAFR0A03950</name>
    <name evidence="3" type="ORF">KAFR_0A03950</name>
</gene>
<dbReference type="GO" id="GO:0005634">
    <property type="term" value="C:nucleus"/>
    <property type="evidence" value="ECO:0007669"/>
    <property type="project" value="TreeGrafter"/>
</dbReference>
<dbReference type="STRING" id="1071382.H2AN80"/>
<dbReference type="Pfam" id="PF11176">
    <property type="entry name" value="Tma16"/>
    <property type="match status" value="1"/>
</dbReference>
<evidence type="ECO:0000256" key="1">
    <source>
        <dbReference type="ARBA" id="ARBA00034127"/>
    </source>
</evidence>
<keyword evidence="4" id="KW-1185">Reference proteome</keyword>
<accession>H2AN80</accession>
<name>H2AN80_KAZAF</name>
<sequence>MPVSKSLSKIKKNLKSKGKKPTLHPDGRKFKQLTRATLRDEKISARKRAHNERRSNELARVKFVQDVINSESFRDRATFDFDTIVIFIRQFIERDDDELNELIEERRANRPPSNKQLILQSKKNLELEEFAKGFLVPDLTTEQNVTFLRNWNGDFGSMSTLKLIRVNSDGKQVVGGTTQY</sequence>
<proteinExistence type="inferred from homology"/>
<dbReference type="KEGG" id="kaf:KAFR_0A03950"/>
<dbReference type="EMBL" id="HE650821">
    <property type="protein sequence ID" value="CCF55830.1"/>
    <property type="molecule type" value="Genomic_DNA"/>
</dbReference>
<comment type="similarity">
    <text evidence="1">Belongs to the TMA16 family.</text>
</comment>
<evidence type="ECO:0000313" key="3">
    <source>
        <dbReference type="EMBL" id="CCF55830.1"/>
    </source>
</evidence>